<dbReference type="OrthoDB" id="6578546at2759"/>
<dbReference type="AlphaFoldDB" id="A0A482W642"/>
<accession>A0A482W642</accession>
<protein>
    <submittedName>
        <fullName evidence="1">Uncharacterized protein</fullName>
    </submittedName>
</protein>
<evidence type="ECO:0000313" key="1">
    <source>
        <dbReference type="EMBL" id="RZC40008.1"/>
    </source>
</evidence>
<keyword evidence="2" id="KW-1185">Reference proteome</keyword>
<sequence length="194" mass="22664">MSPPQWKSRRTLGIVISLVVLYFTIRIKNYEHKAFVFLSEVHPNEAWEFVADFSNMKYLNPTIVDFSVIAESGNYDHWKYSIEYSEYLSHWPHLENHAVAHFNVKASPKTAVYFISSVHKTCLIFGLFCLDSESEFKFTHGNTSKGSLCEENVVYQCPAFLSSFCRREVVFQRRAIMKNLKKHFLKKTHKGDTH</sequence>
<reference evidence="1 2" key="1">
    <citation type="submission" date="2017-03" db="EMBL/GenBank/DDBJ databases">
        <title>Genome of the blue death feigning beetle - Asbolus verrucosus.</title>
        <authorList>
            <person name="Rider S.D."/>
        </authorList>
    </citation>
    <scope>NUCLEOTIDE SEQUENCE [LARGE SCALE GENOMIC DNA]</scope>
    <source>
        <strain evidence="1">Butters</strain>
        <tissue evidence="1">Head and leg muscle</tissue>
    </source>
</reference>
<dbReference type="EMBL" id="QDEB01029737">
    <property type="protein sequence ID" value="RZC40008.1"/>
    <property type="molecule type" value="Genomic_DNA"/>
</dbReference>
<dbReference type="Proteomes" id="UP000292052">
    <property type="component" value="Unassembled WGS sequence"/>
</dbReference>
<proteinExistence type="predicted"/>
<evidence type="ECO:0000313" key="2">
    <source>
        <dbReference type="Proteomes" id="UP000292052"/>
    </source>
</evidence>
<organism evidence="1 2">
    <name type="scientific">Asbolus verrucosus</name>
    <name type="common">Desert ironclad beetle</name>
    <dbReference type="NCBI Taxonomy" id="1661398"/>
    <lineage>
        <taxon>Eukaryota</taxon>
        <taxon>Metazoa</taxon>
        <taxon>Ecdysozoa</taxon>
        <taxon>Arthropoda</taxon>
        <taxon>Hexapoda</taxon>
        <taxon>Insecta</taxon>
        <taxon>Pterygota</taxon>
        <taxon>Neoptera</taxon>
        <taxon>Endopterygota</taxon>
        <taxon>Coleoptera</taxon>
        <taxon>Polyphaga</taxon>
        <taxon>Cucujiformia</taxon>
        <taxon>Tenebrionidae</taxon>
        <taxon>Pimeliinae</taxon>
        <taxon>Asbolus</taxon>
    </lineage>
</organism>
<name>A0A482W642_ASBVE</name>
<comment type="caution">
    <text evidence="1">The sequence shown here is derived from an EMBL/GenBank/DDBJ whole genome shotgun (WGS) entry which is preliminary data.</text>
</comment>
<gene>
    <name evidence="1" type="ORF">BDFB_003199</name>
</gene>